<feature type="transmembrane region" description="Helical" evidence="2">
    <location>
        <begin position="135"/>
        <end position="158"/>
    </location>
</feature>
<dbReference type="AlphaFoldDB" id="A0A2T4CHX5"/>
<organism evidence="3 4">
    <name type="scientific">Trichoderma longibrachiatum ATCC 18648</name>
    <dbReference type="NCBI Taxonomy" id="983965"/>
    <lineage>
        <taxon>Eukaryota</taxon>
        <taxon>Fungi</taxon>
        <taxon>Dikarya</taxon>
        <taxon>Ascomycota</taxon>
        <taxon>Pezizomycotina</taxon>
        <taxon>Sordariomycetes</taxon>
        <taxon>Hypocreomycetidae</taxon>
        <taxon>Hypocreales</taxon>
        <taxon>Hypocreaceae</taxon>
        <taxon>Trichoderma</taxon>
    </lineage>
</organism>
<keyword evidence="2" id="KW-0812">Transmembrane</keyword>
<keyword evidence="4" id="KW-1185">Reference proteome</keyword>
<dbReference type="Proteomes" id="UP000240760">
    <property type="component" value="Unassembled WGS sequence"/>
</dbReference>
<proteinExistence type="predicted"/>
<evidence type="ECO:0000256" key="2">
    <source>
        <dbReference type="SAM" id="Phobius"/>
    </source>
</evidence>
<dbReference type="EMBL" id="KZ679126">
    <property type="protein sequence ID" value="PTB81118.1"/>
    <property type="molecule type" value="Genomic_DNA"/>
</dbReference>
<feature type="transmembrane region" description="Helical" evidence="2">
    <location>
        <begin position="104"/>
        <end position="123"/>
    </location>
</feature>
<evidence type="ECO:0000256" key="1">
    <source>
        <dbReference type="SAM" id="MobiDB-lite"/>
    </source>
</evidence>
<evidence type="ECO:0000313" key="3">
    <source>
        <dbReference type="EMBL" id="PTB81118.1"/>
    </source>
</evidence>
<feature type="region of interest" description="Disordered" evidence="1">
    <location>
        <begin position="49"/>
        <end position="74"/>
    </location>
</feature>
<sequence length="324" mass="35850">MASFARGFRLASCPRATTFIPRTFLPDLSTAQSRPFTSSLRLRASIPLKPQPKVPKDIKPKSTAGQINSSPSQTASLAPTRYAFVKSLGSKPTPTLLYEAPSHFWFYFGCWSSGLSILAWTVLTGPTAVQQPEGIPVWVGYTFAASYALLGAMGFYLISKTPNIVSSIRVLPPVQAAAGQAAGQAAARPGIAANLPQLEVKVKRMFPLLQPKVIVTSLDNVTLKTRFSLPSEYVPELRRLEQQMEEEARKKALWKFDTEHLLTMPFRRIGRAFKNLFQGVRAAWTDVGYGIIKVDGKQYKVDVTKGYAHDGFRTLERIVNVGWK</sequence>
<protein>
    <submittedName>
        <fullName evidence="3">Uncharacterized protein</fullName>
    </submittedName>
</protein>
<keyword evidence="2" id="KW-1133">Transmembrane helix</keyword>
<gene>
    <name evidence="3" type="ORF">M440DRAFT_1396279</name>
</gene>
<dbReference type="OrthoDB" id="4140442at2759"/>
<reference evidence="3 4" key="1">
    <citation type="submission" date="2016-07" db="EMBL/GenBank/DDBJ databases">
        <title>Multiple horizontal gene transfer events from other fungi enriched the ability of initially mycotrophic Trichoderma (Ascomycota) to feed on dead plant biomass.</title>
        <authorList>
            <consortium name="DOE Joint Genome Institute"/>
            <person name="Aerts A."/>
            <person name="Atanasova L."/>
            <person name="Chenthamara K."/>
            <person name="Zhang J."/>
            <person name="Grujic M."/>
            <person name="Henrissat B."/>
            <person name="Kuo A."/>
            <person name="Salamov A."/>
            <person name="Lipzen A."/>
            <person name="Labutti K."/>
            <person name="Barry K."/>
            <person name="Miao Y."/>
            <person name="Rahimi M.J."/>
            <person name="Shen Q."/>
            <person name="Grigoriev I.V."/>
            <person name="Kubicek C.P."/>
            <person name="Druzhinina I.S."/>
        </authorList>
    </citation>
    <scope>NUCLEOTIDE SEQUENCE [LARGE SCALE GENOMIC DNA]</scope>
    <source>
        <strain evidence="3 4">ATCC 18648</strain>
    </source>
</reference>
<evidence type="ECO:0000313" key="4">
    <source>
        <dbReference type="Proteomes" id="UP000240760"/>
    </source>
</evidence>
<dbReference type="STRING" id="983965.A0A2T4CHX5"/>
<feature type="compositionally biased region" description="Polar residues" evidence="1">
    <location>
        <begin position="63"/>
        <end position="74"/>
    </location>
</feature>
<accession>A0A2T4CHX5</accession>
<keyword evidence="2" id="KW-0472">Membrane</keyword>
<name>A0A2T4CHX5_TRILO</name>